<organism evidence="1 2">
    <name type="scientific">Laccaria amethystina LaAM-08-1</name>
    <dbReference type="NCBI Taxonomy" id="1095629"/>
    <lineage>
        <taxon>Eukaryota</taxon>
        <taxon>Fungi</taxon>
        <taxon>Dikarya</taxon>
        <taxon>Basidiomycota</taxon>
        <taxon>Agaricomycotina</taxon>
        <taxon>Agaricomycetes</taxon>
        <taxon>Agaricomycetidae</taxon>
        <taxon>Agaricales</taxon>
        <taxon>Agaricineae</taxon>
        <taxon>Hydnangiaceae</taxon>
        <taxon>Laccaria</taxon>
    </lineage>
</organism>
<reference evidence="1 2" key="1">
    <citation type="submission" date="2014-04" db="EMBL/GenBank/DDBJ databases">
        <authorList>
            <consortium name="DOE Joint Genome Institute"/>
            <person name="Kuo A."/>
            <person name="Kohler A."/>
            <person name="Nagy L.G."/>
            <person name="Floudas D."/>
            <person name="Copeland A."/>
            <person name="Barry K.W."/>
            <person name="Cichocki N."/>
            <person name="Veneault-Fourrey C."/>
            <person name="LaButti K."/>
            <person name="Lindquist E.A."/>
            <person name="Lipzen A."/>
            <person name="Lundell T."/>
            <person name="Morin E."/>
            <person name="Murat C."/>
            <person name="Sun H."/>
            <person name="Tunlid A."/>
            <person name="Henrissat B."/>
            <person name="Grigoriev I.V."/>
            <person name="Hibbett D.S."/>
            <person name="Martin F."/>
            <person name="Nordberg H.P."/>
            <person name="Cantor M.N."/>
            <person name="Hua S.X."/>
        </authorList>
    </citation>
    <scope>NUCLEOTIDE SEQUENCE [LARGE SCALE GENOMIC DNA]</scope>
    <source>
        <strain evidence="1 2">LaAM-08-1</strain>
    </source>
</reference>
<keyword evidence="2" id="KW-1185">Reference proteome</keyword>
<proteinExistence type="predicted"/>
<dbReference type="Proteomes" id="UP000054477">
    <property type="component" value="Unassembled WGS sequence"/>
</dbReference>
<gene>
    <name evidence="1" type="ORF">K443DRAFT_207097</name>
</gene>
<reference evidence="2" key="2">
    <citation type="submission" date="2015-01" db="EMBL/GenBank/DDBJ databases">
        <title>Evolutionary Origins and Diversification of the Mycorrhizal Mutualists.</title>
        <authorList>
            <consortium name="DOE Joint Genome Institute"/>
            <consortium name="Mycorrhizal Genomics Consortium"/>
            <person name="Kohler A."/>
            <person name="Kuo A."/>
            <person name="Nagy L.G."/>
            <person name="Floudas D."/>
            <person name="Copeland A."/>
            <person name="Barry K.W."/>
            <person name="Cichocki N."/>
            <person name="Veneault-Fourrey C."/>
            <person name="LaButti K."/>
            <person name="Lindquist E.A."/>
            <person name="Lipzen A."/>
            <person name="Lundell T."/>
            <person name="Morin E."/>
            <person name="Murat C."/>
            <person name="Riley R."/>
            <person name="Ohm R."/>
            <person name="Sun H."/>
            <person name="Tunlid A."/>
            <person name="Henrissat B."/>
            <person name="Grigoriev I.V."/>
            <person name="Hibbett D.S."/>
            <person name="Martin F."/>
        </authorList>
    </citation>
    <scope>NUCLEOTIDE SEQUENCE [LARGE SCALE GENOMIC DNA]</scope>
    <source>
        <strain evidence="2">LaAM-08-1</strain>
    </source>
</reference>
<dbReference type="HOGENOM" id="CLU_2121455_0_0_1"/>
<sequence>MLWFSSTRDVAVALNDRKDIYRETPTNIAPYFSASNPPVKTNETVHERQAQEVNRRTSPMNTTVLGGPRERLCLRATEGNGDEDGQKFACFHVGFLLRTKRGERHLVPPCIPVV</sequence>
<evidence type="ECO:0000313" key="1">
    <source>
        <dbReference type="EMBL" id="KIJ98521.1"/>
    </source>
</evidence>
<dbReference type="AlphaFoldDB" id="A0A0C9XLY7"/>
<dbReference type="EMBL" id="KN838667">
    <property type="protein sequence ID" value="KIJ98521.1"/>
    <property type="molecule type" value="Genomic_DNA"/>
</dbReference>
<name>A0A0C9XLY7_9AGAR</name>
<accession>A0A0C9XLY7</accession>
<protein>
    <submittedName>
        <fullName evidence="1">Unplaced genomic scaffold K443scaffold_132, whole genome shotgun sequence</fullName>
    </submittedName>
</protein>
<evidence type="ECO:0000313" key="2">
    <source>
        <dbReference type="Proteomes" id="UP000054477"/>
    </source>
</evidence>